<feature type="region of interest" description="Disordered" evidence="1">
    <location>
        <begin position="75"/>
        <end position="102"/>
    </location>
</feature>
<dbReference type="RefSeq" id="WP_203149860.1">
    <property type="nucleotide sequence ID" value="NZ_JAEVHL010000102.1"/>
</dbReference>
<evidence type="ECO:0000313" key="2">
    <source>
        <dbReference type="EMBL" id="MBM0277433.1"/>
    </source>
</evidence>
<name>A0ABS1YJ72_9ACTN</name>
<organism evidence="2 3">
    <name type="scientific">Micromonospora tarensis</name>
    <dbReference type="NCBI Taxonomy" id="2806100"/>
    <lineage>
        <taxon>Bacteria</taxon>
        <taxon>Bacillati</taxon>
        <taxon>Actinomycetota</taxon>
        <taxon>Actinomycetes</taxon>
        <taxon>Micromonosporales</taxon>
        <taxon>Micromonosporaceae</taxon>
        <taxon>Micromonospora</taxon>
    </lineage>
</organism>
<sequence>MTAPKPGDVVLIGPTCSVQFNGNRALRIRLVSIGAVDPYHGWVWLTGYVLDAKGMATDKRDVYVRSAGITVAQRRDASTPAVRTVPGRARTAVPSRARSAQN</sequence>
<accession>A0ABS1YJ72</accession>
<protein>
    <submittedName>
        <fullName evidence="2">Uncharacterized protein</fullName>
    </submittedName>
</protein>
<dbReference type="Proteomes" id="UP000622245">
    <property type="component" value="Unassembled WGS sequence"/>
</dbReference>
<gene>
    <name evidence="2" type="ORF">JM949_19600</name>
</gene>
<reference evidence="2 3" key="1">
    <citation type="submission" date="2021-01" db="EMBL/GenBank/DDBJ databases">
        <title>Draft genome sequence of Micromonospora sp. strain STR1s_6.</title>
        <authorList>
            <person name="Karlyshev A."/>
            <person name="Jawad R."/>
        </authorList>
    </citation>
    <scope>NUCLEOTIDE SEQUENCE [LARGE SCALE GENOMIC DNA]</scope>
    <source>
        <strain evidence="2 3">STR1S-6</strain>
    </source>
</reference>
<proteinExistence type="predicted"/>
<evidence type="ECO:0000256" key="1">
    <source>
        <dbReference type="SAM" id="MobiDB-lite"/>
    </source>
</evidence>
<evidence type="ECO:0000313" key="3">
    <source>
        <dbReference type="Proteomes" id="UP000622245"/>
    </source>
</evidence>
<keyword evidence="3" id="KW-1185">Reference proteome</keyword>
<dbReference type="EMBL" id="JAEVHL010000102">
    <property type="protein sequence ID" value="MBM0277433.1"/>
    <property type="molecule type" value="Genomic_DNA"/>
</dbReference>
<comment type="caution">
    <text evidence="2">The sequence shown here is derived from an EMBL/GenBank/DDBJ whole genome shotgun (WGS) entry which is preliminary data.</text>
</comment>